<dbReference type="PROSITE" id="PS51257">
    <property type="entry name" value="PROKAR_LIPOPROTEIN"/>
    <property type="match status" value="1"/>
</dbReference>
<evidence type="ECO:0000313" key="1">
    <source>
        <dbReference type="EMBL" id="AMY11884.1"/>
    </source>
</evidence>
<dbReference type="STRING" id="1855912.LuPra_05152"/>
<dbReference type="Proteomes" id="UP000076079">
    <property type="component" value="Chromosome"/>
</dbReference>
<organism evidence="1 2">
    <name type="scientific">Luteitalea pratensis</name>
    <dbReference type="NCBI Taxonomy" id="1855912"/>
    <lineage>
        <taxon>Bacteria</taxon>
        <taxon>Pseudomonadati</taxon>
        <taxon>Acidobacteriota</taxon>
        <taxon>Vicinamibacteria</taxon>
        <taxon>Vicinamibacterales</taxon>
        <taxon>Vicinamibacteraceae</taxon>
        <taxon>Luteitalea</taxon>
    </lineage>
</organism>
<reference evidence="1 2" key="1">
    <citation type="journal article" date="2016" name="Genome Announc.">
        <title>First Complete Genome Sequence of a Subdivision 6 Acidobacterium Strain.</title>
        <authorList>
            <person name="Huang S."/>
            <person name="Vieira S."/>
            <person name="Bunk B."/>
            <person name="Riedel T."/>
            <person name="Sproer C."/>
            <person name="Overmann J."/>
        </authorList>
    </citation>
    <scope>NUCLEOTIDE SEQUENCE [LARGE SCALE GENOMIC DNA]</scope>
    <source>
        <strain evidence="2">DSM 100886 HEG_-6_39</strain>
    </source>
</reference>
<proteinExistence type="predicted"/>
<keyword evidence="2" id="KW-1185">Reference proteome</keyword>
<name>A0A143PVM4_LUTPR</name>
<gene>
    <name evidence="1" type="ORF">LuPra_05152</name>
</gene>
<dbReference type="KEGG" id="abac:LuPra_05152"/>
<sequence length="43" mass="4587">MASRNATATSGPVISLACLVETSLWMMRTRQLPASVIITLVPV</sequence>
<evidence type="ECO:0000313" key="2">
    <source>
        <dbReference type="Proteomes" id="UP000076079"/>
    </source>
</evidence>
<accession>A0A143PVM4</accession>
<reference evidence="2" key="2">
    <citation type="submission" date="2016-04" db="EMBL/GenBank/DDBJ databases">
        <title>First Complete Genome Sequence of a Subdivision 6 Acidobacterium.</title>
        <authorList>
            <person name="Huang S."/>
            <person name="Vieira S."/>
            <person name="Bunk B."/>
            <person name="Riedel T."/>
            <person name="Sproeer C."/>
            <person name="Overmann J."/>
        </authorList>
    </citation>
    <scope>NUCLEOTIDE SEQUENCE [LARGE SCALE GENOMIC DNA]</scope>
    <source>
        <strain evidence="2">DSM 100886 HEG_-6_39</strain>
    </source>
</reference>
<protein>
    <submittedName>
        <fullName evidence="1">Uncharacterized protein</fullName>
    </submittedName>
</protein>
<dbReference type="AlphaFoldDB" id="A0A143PVM4"/>
<dbReference type="EMBL" id="CP015136">
    <property type="protein sequence ID" value="AMY11884.1"/>
    <property type="molecule type" value="Genomic_DNA"/>
</dbReference>